<organism evidence="2 3">
    <name type="scientific">Pseudocercospora fuligena</name>
    <dbReference type="NCBI Taxonomy" id="685502"/>
    <lineage>
        <taxon>Eukaryota</taxon>
        <taxon>Fungi</taxon>
        <taxon>Dikarya</taxon>
        <taxon>Ascomycota</taxon>
        <taxon>Pezizomycotina</taxon>
        <taxon>Dothideomycetes</taxon>
        <taxon>Dothideomycetidae</taxon>
        <taxon>Mycosphaerellales</taxon>
        <taxon>Mycosphaerellaceae</taxon>
        <taxon>Pseudocercospora</taxon>
    </lineage>
</organism>
<feature type="compositionally biased region" description="Polar residues" evidence="1">
    <location>
        <begin position="209"/>
        <end position="229"/>
    </location>
</feature>
<dbReference type="EMBL" id="JABCIY010000158">
    <property type="protein sequence ID" value="KAF7191400.1"/>
    <property type="molecule type" value="Genomic_DNA"/>
</dbReference>
<feature type="non-terminal residue" evidence="2">
    <location>
        <position position="1"/>
    </location>
</feature>
<feature type="compositionally biased region" description="Low complexity" evidence="1">
    <location>
        <begin position="492"/>
        <end position="510"/>
    </location>
</feature>
<feature type="compositionally biased region" description="Basic and acidic residues" evidence="1">
    <location>
        <begin position="148"/>
        <end position="171"/>
    </location>
</feature>
<evidence type="ECO:0000256" key="1">
    <source>
        <dbReference type="SAM" id="MobiDB-lite"/>
    </source>
</evidence>
<feature type="region of interest" description="Disordered" evidence="1">
    <location>
        <begin position="492"/>
        <end position="513"/>
    </location>
</feature>
<feature type="compositionally biased region" description="Polar residues" evidence="1">
    <location>
        <begin position="612"/>
        <end position="621"/>
    </location>
</feature>
<reference evidence="2" key="1">
    <citation type="submission" date="2020-04" db="EMBL/GenBank/DDBJ databases">
        <title>Draft genome resource of the tomato pathogen Pseudocercospora fuligena.</title>
        <authorList>
            <person name="Zaccaron A."/>
        </authorList>
    </citation>
    <scope>NUCLEOTIDE SEQUENCE</scope>
    <source>
        <strain evidence="2">PF001</strain>
    </source>
</reference>
<feature type="compositionally biased region" description="Low complexity" evidence="1">
    <location>
        <begin position="641"/>
        <end position="655"/>
    </location>
</feature>
<name>A0A8H6RGF7_9PEZI</name>
<feature type="region of interest" description="Disordered" evidence="1">
    <location>
        <begin position="1"/>
        <end position="394"/>
    </location>
</feature>
<feature type="non-terminal residue" evidence="2">
    <location>
        <position position="793"/>
    </location>
</feature>
<feature type="region of interest" description="Disordered" evidence="1">
    <location>
        <begin position="609"/>
        <end position="685"/>
    </location>
</feature>
<sequence length="793" mass="85956">PGSGPSEHHPLRVKPRHTKIVLPRNHSSARNLAKLNRQAQNAQAGDDGRKHSRQRSHEGDTEIRLPGSLDESRPQMKRNLTAYQLPRNTSHAKLKKNLSHGQLTRLGSGRNLVAMASTAHRAPPSPGLKGKSKRPKSAEIAGAGQELNVREAEPRRRSQEERQPQRPEHSRKGSNKKVGFAVGSVDSSDQEDGPEMEGSGLQEDEWTEESASASPYSTRQNTANNSRRASMNVERNVEKQTPGQLLGMKLSEQVQRNKNTQEKTTAKVNDSSDSDEDEPPGPRSMARVRRAEASRPKEDVPRSPQKLSQIDARQEARQEPVLAEAALMQTQPPQERGARSQPVQETSHAAAVSKTVPQSPLARAKDHPAGEAPKNSQAKDYANPAARRLLSSQKLAGPAVLSNVSALDEKHSQRGSPAPSIHSSRSNVGDGAADEDQDELVSRFMPSASHPSGGSGVNTAVGTPNKGGFHTPEEGHSYLAHHHEKGFHVGPVSPGSTISGSSGATTPATGRSRTELRLLQEKALADMESRTDTKPHLPAWQYDRRNESLKSFMSTTTLGSSNRSLVNNGLGMGPEIFQGRFRAVNTELRVVQKFRDPLGEAIARLKQCKGSKLNQRSSPQKPSAAGLASSKSAVQLPATQKASSLSKSASPPKAAEPLKRAAQSTVSFAAGGERQRAKREVSFAGAPQTREFKRELAEGTPFEIATVLWNSFENAHVPREISFQQSAPGYGDLTRAPIVPAAEFLIKCLAEPERTVRSNNNQCAVARRMPCFKTSSSISCPLGFLDSEERCFI</sequence>
<evidence type="ECO:0000313" key="3">
    <source>
        <dbReference type="Proteomes" id="UP000660729"/>
    </source>
</evidence>
<evidence type="ECO:0000313" key="2">
    <source>
        <dbReference type="EMBL" id="KAF7191400.1"/>
    </source>
</evidence>
<dbReference type="OrthoDB" id="5430106at2759"/>
<keyword evidence="3" id="KW-1185">Reference proteome</keyword>
<proteinExistence type="predicted"/>
<feature type="region of interest" description="Disordered" evidence="1">
    <location>
        <begin position="406"/>
        <end position="475"/>
    </location>
</feature>
<dbReference type="AlphaFoldDB" id="A0A8H6RGF7"/>
<gene>
    <name evidence="2" type="ORF">HII31_07423</name>
</gene>
<feature type="compositionally biased region" description="Polar residues" evidence="1">
    <location>
        <begin position="629"/>
        <end position="640"/>
    </location>
</feature>
<feature type="compositionally biased region" description="Polar residues" evidence="1">
    <location>
        <begin position="449"/>
        <end position="462"/>
    </location>
</feature>
<dbReference type="Proteomes" id="UP000660729">
    <property type="component" value="Unassembled WGS sequence"/>
</dbReference>
<feature type="compositionally biased region" description="Basic and acidic residues" evidence="1">
    <location>
        <begin position="289"/>
        <end position="301"/>
    </location>
</feature>
<protein>
    <submittedName>
        <fullName evidence="2">Uncharacterized protein</fullName>
    </submittedName>
</protein>
<accession>A0A8H6RGF7</accession>
<comment type="caution">
    <text evidence="2">The sequence shown here is derived from an EMBL/GenBank/DDBJ whole genome shotgun (WGS) entry which is preliminary data.</text>
</comment>
<feature type="compositionally biased region" description="Basic and acidic residues" evidence="1">
    <location>
        <begin position="1"/>
        <end position="10"/>
    </location>
</feature>